<keyword evidence="11" id="KW-1185">Reference proteome</keyword>
<keyword evidence="4 8" id="KW-0479">Metal-binding</keyword>
<feature type="transmembrane region" description="Helical" evidence="9">
    <location>
        <begin position="20"/>
        <end position="36"/>
    </location>
</feature>
<dbReference type="PROSITE" id="PS00086">
    <property type="entry name" value="CYTOCHROME_P450"/>
    <property type="match status" value="1"/>
</dbReference>
<keyword evidence="9" id="KW-0472">Membrane</keyword>
<evidence type="ECO:0000256" key="7">
    <source>
        <dbReference type="ARBA" id="ARBA00023033"/>
    </source>
</evidence>
<gene>
    <name evidence="10" type="ORF">BJY01DRAFT_262311</name>
</gene>
<evidence type="ECO:0000256" key="1">
    <source>
        <dbReference type="ARBA" id="ARBA00001971"/>
    </source>
</evidence>
<dbReference type="PRINTS" id="PR00385">
    <property type="entry name" value="P450"/>
</dbReference>
<dbReference type="InterPro" id="IPR036396">
    <property type="entry name" value="Cyt_P450_sf"/>
</dbReference>
<keyword evidence="9" id="KW-1133">Transmembrane helix</keyword>
<evidence type="ECO:0000256" key="6">
    <source>
        <dbReference type="ARBA" id="ARBA00023004"/>
    </source>
</evidence>
<evidence type="ECO:0000256" key="9">
    <source>
        <dbReference type="SAM" id="Phobius"/>
    </source>
</evidence>
<dbReference type="Proteomes" id="UP001610446">
    <property type="component" value="Unassembled WGS sequence"/>
</dbReference>
<dbReference type="InterPro" id="IPR002401">
    <property type="entry name" value="Cyt_P450_E_grp-I"/>
</dbReference>
<dbReference type="CDD" id="cd11058">
    <property type="entry name" value="CYP60B-like"/>
    <property type="match status" value="1"/>
</dbReference>
<evidence type="ECO:0000313" key="10">
    <source>
        <dbReference type="EMBL" id="KAL2826539.1"/>
    </source>
</evidence>
<evidence type="ECO:0000256" key="5">
    <source>
        <dbReference type="ARBA" id="ARBA00023002"/>
    </source>
</evidence>
<dbReference type="InterPro" id="IPR017972">
    <property type="entry name" value="Cyt_P450_CS"/>
</dbReference>
<proteinExistence type="inferred from homology"/>
<dbReference type="InterPro" id="IPR001128">
    <property type="entry name" value="Cyt_P450"/>
</dbReference>
<evidence type="ECO:0000256" key="4">
    <source>
        <dbReference type="ARBA" id="ARBA00022723"/>
    </source>
</evidence>
<comment type="cofactor">
    <cofactor evidence="1">
        <name>heme</name>
        <dbReference type="ChEBI" id="CHEBI:30413"/>
    </cofactor>
</comment>
<keyword evidence="7 8" id="KW-0503">Monooxygenase</keyword>
<dbReference type="PANTHER" id="PTHR24305">
    <property type="entry name" value="CYTOCHROME P450"/>
    <property type="match status" value="1"/>
</dbReference>
<sequence>MGVSLSNLEVGRMVLDRPVAVLVVSFLVYITWRLIYNRHLHPLRRYPGPFLSTASRLPFAIAYAKGTLHLHSQALHRKYGDVVRIAPDELSYTDEQAWKDIYGASRNFPKDTRFYNASTKKAPSVLTAPDNVHSCQKRAILRAFSETALRDHERVLQPLVGEFIDQLGHISEQKNGVVDFEQWYNYIMFDFMAKELFGETLGCLKHAAFHPWADMLFASIKAWAFLSVIKYFPYFTFILKPLVLFYCRDLLRHRDAKHNSIASKTPQRSEVMPLIPDFISYISDSTDPKSTLLPKELFANTSFLMMAGSETTATLLSGCTYLLLKNPATYTELATQVRSLFRSPSEMTFAAATRIPYLRSVLQESLRMYPPLPLGMPRVVPAGGALISGRYVPEKTSVSVSSWSAYQSPKNFTNPRTFLPERWLDSEHEVGGGDKQGVFQPFSLGPRGCPGRSLAFAEASLIISRLVWEFDLELAEDSRDWGVGQRAFIVWDKGPLHVRLVKRAENV</sequence>
<evidence type="ECO:0000256" key="2">
    <source>
        <dbReference type="ARBA" id="ARBA00010617"/>
    </source>
</evidence>
<dbReference type="PANTHER" id="PTHR24305:SF210">
    <property type="entry name" value="CYTOCHROME P450 MONOOXYGENASE ASQL-RELATED"/>
    <property type="match status" value="1"/>
</dbReference>
<keyword evidence="3 8" id="KW-0349">Heme</keyword>
<dbReference type="PRINTS" id="PR00463">
    <property type="entry name" value="EP450I"/>
</dbReference>
<evidence type="ECO:0000313" key="11">
    <source>
        <dbReference type="Proteomes" id="UP001610446"/>
    </source>
</evidence>
<dbReference type="InterPro" id="IPR050121">
    <property type="entry name" value="Cytochrome_P450_monoxygenase"/>
</dbReference>
<keyword evidence="5 8" id="KW-0560">Oxidoreductase</keyword>
<reference evidence="10 11" key="1">
    <citation type="submission" date="2024-07" db="EMBL/GenBank/DDBJ databases">
        <title>Section-level genome sequencing and comparative genomics of Aspergillus sections Usti and Cavernicolus.</title>
        <authorList>
            <consortium name="Lawrence Berkeley National Laboratory"/>
            <person name="Nybo J.L."/>
            <person name="Vesth T.C."/>
            <person name="Theobald S."/>
            <person name="Frisvad J.C."/>
            <person name="Larsen T.O."/>
            <person name="Kjaerboelling I."/>
            <person name="Rothschild-Mancinelli K."/>
            <person name="Lyhne E.K."/>
            <person name="Kogle M.E."/>
            <person name="Barry K."/>
            <person name="Clum A."/>
            <person name="Na H."/>
            <person name="Ledsgaard L."/>
            <person name="Lin J."/>
            <person name="Lipzen A."/>
            <person name="Kuo A."/>
            <person name="Riley R."/>
            <person name="Mondo S."/>
            <person name="Labutti K."/>
            <person name="Haridas S."/>
            <person name="Pangalinan J."/>
            <person name="Salamov A.A."/>
            <person name="Simmons B.A."/>
            <person name="Magnuson J.K."/>
            <person name="Chen J."/>
            <person name="Drula E."/>
            <person name="Henrissat B."/>
            <person name="Wiebenga A."/>
            <person name="Lubbers R.J."/>
            <person name="Gomes A.C."/>
            <person name="Makela M.R."/>
            <person name="Stajich J."/>
            <person name="Grigoriev I.V."/>
            <person name="Mortensen U.H."/>
            <person name="De Vries R.P."/>
            <person name="Baker S.E."/>
            <person name="Andersen M.R."/>
        </authorList>
    </citation>
    <scope>NUCLEOTIDE SEQUENCE [LARGE SCALE GENOMIC DNA]</scope>
    <source>
        <strain evidence="10 11">CBS 123904</strain>
    </source>
</reference>
<organism evidence="10 11">
    <name type="scientific">Aspergillus pseudoustus</name>
    <dbReference type="NCBI Taxonomy" id="1810923"/>
    <lineage>
        <taxon>Eukaryota</taxon>
        <taxon>Fungi</taxon>
        <taxon>Dikarya</taxon>
        <taxon>Ascomycota</taxon>
        <taxon>Pezizomycotina</taxon>
        <taxon>Eurotiomycetes</taxon>
        <taxon>Eurotiomycetidae</taxon>
        <taxon>Eurotiales</taxon>
        <taxon>Aspergillaceae</taxon>
        <taxon>Aspergillus</taxon>
        <taxon>Aspergillus subgen. Nidulantes</taxon>
    </lineage>
</organism>
<protein>
    <submittedName>
        <fullName evidence="10">Cytochrome P450</fullName>
    </submittedName>
</protein>
<dbReference type="SUPFAM" id="SSF48264">
    <property type="entry name" value="Cytochrome P450"/>
    <property type="match status" value="1"/>
</dbReference>
<dbReference type="Pfam" id="PF00067">
    <property type="entry name" value="p450"/>
    <property type="match status" value="1"/>
</dbReference>
<evidence type="ECO:0000256" key="8">
    <source>
        <dbReference type="RuleBase" id="RU000461"/>
    </source>
</evidence>
<keyword evidence="9" id="KW-0812">Transmembrane</keyword>
<dbReference type="Gene3D" id="1.10.630.10">
    <property type="entry name" value="Cytochrome P450"/>
    <property type="match status" value="1"/>
</dbReference>
<evidence type="ECO:0000256" key="3">
    <source>
        <dbReference type="ARBA" id="ARBA00022617"/>
    </source>
</evidence>
<comment type="similarity">
    <text evidence="2 8">Belongs to the cytochrome P450 family.</text>
</comment>
<comment type="caution">
    <text evidence="10">The sequence shown here is derived from an EMBL/GenBank/DDBJ whole genome shotgun (WGS) entry which is preliminary data.</text>
</comment>
<keyword evidence="6 8" id="KW-0408">Iron</keyword>
<name>A0ABR4IFR1_9EURO</name>
<accession>A0ABR4IFR1</accession>
<dbReference type="EMBL" id="JBFXLU010000438">
    <property type="protein sequence ID" value="KAL2826539.1"/>
    <property type="molecule type" value="Genomic_DNA"/>
</dbReference>